<reference evidence="1 2" key="1">
    <citation type="journal article" date="2024" name="G3 (Bethesda)">
        <title>Genome assembly of Hibiscus sabdariffa L. provides insights into metabolisms of medicinal natural products.</title>
        <authorList>
            <person name="Kim T."/>
        </authorList>
    </citation>
    <scope>NUCLEOTIDE SEQUENCE [LARGE SCALE GENOMIC DNA]</scope>
    <source>
        <strain evidence="1">TK-2024</strain>
        <tissue evidence="1">Old leaves</tissue>
    </source>
</reference>
<evidence type="ECO:0000313" key="1">
    <source>
        <dbReference type="EMBL" id="KAK8481658.1"/>
    </source>
</evidence>
<comment type="caution">
    <text evidence="1">The sequence shown here is derived from an EMBL/GenBank/DDBJ whole genome shotgun (WGS) entry which is preliminary data.</text>
</comment>
<evidence type="ECO:0000313" key="2">
    <source>
        <dbReference type="Proteomes" id="UP001396334"/>
    </source>
</evidence>
<gene>
    <name evidence="1" type="ORF">V6N11_068347</name>
</gene>
<dbReference type="Proteomes" id="UP001396334">
    <property type="component" value="Unassembled WGS sequence"/>
</dbReference>
<name>A0ABR1ZLZ4_9ROSI</name>
<keyword evidence="2" id="KW-1185">Reference proteome</keyword>
<protein>
    <submittedName>
        <fullName evidence="1">Uncharacterized protein</fullName>
    </submittedName>
</protein>
<dbReference type="EMBL" id="JBBPBN010000870">
    <property type="protein sequence ID" value="KAK8481658.1"/>
    <property type="molecule type" value="Genomic_DNA"/>
</dbReference>
<proteinExistence type="predicted"/>
<organism evidence="1 2">
    <name type="scientific">Hibiscus sabdariffa</name>
    <name type="common">roselle</name>
    <dbReference type="NCBI Taxonomy" id="183260"/>
    <lineage>
        <taxon>Eukaryota</taxon>
        <taxon>Viridiplantae</taxon>
        <taxon>Streptophyta</taxon>
        <taxon>Embryophyta</taxon>
        <taxon>Tracheophyta</taxon>
        <taxon>Spermatophyta</taxon>
        <taxon>Magnoliopsida</taxon>
        <taxon>eudicotyledons</taxon>
        <taxon>Gunneridae</taxon>
        <taxon>Pentapetalae</taxon>
        <taxon>rosids</taxon>
        <taxon>malvids</taxon>
        <taxon>Malvales</taxon>
        <taxon>Malvaceae</taxon>
        <taxon>Malvoideae</taxon>
        <taxon>Hibiscus</taxon>
    </lineage>
</organism>
<sequence>MPASGGRISAFSAASHGLHLHMYLIPAQPSTEFARRVQQAMNFIPALICKIHAQPSTEFARRVQKATCQP</sequence>
<accession>A0ABR1ZLZ4</accession>